<dbReference type="RefSeq" id="XP_001273015.1">
    <property type="nucleotide sequence ID" value="XM_001273014.1"/>
</dbReference>
<dbReference type="AlphaFoldDB" id="A1CFE0"/>
<gene>
    <name evidence="1" type="ORF">ACLA_092870</name>
</gene>
<reference evidence="1 2" key="1">
    <citation type="journal article" date="2008" name="PLoS Genet.">
        <title>Genomic islands in the pathogenic filamentous fungus Aspergillus fumigatus.</title>
        <authorList>
            <person name="Fedorova N.D."/>
            <person name="Khaldi N."/>
            <person name="Joardar V.S."/>
            <person name="Maiti R."/>
            <person name="Amedeo P."/>
            <person name="Anderson M.J."/>
            <person name="Crabtree J."/>
            <person name="Silva J.C."/>
            <person name="Badger J.H."/>
            <person name="Albarraq A."/>
            <person name="Angiuoli S."/>
            <person name="Bussey H."/>
            <person name="Bowyer P."/>
            <person name="Cotty P.J."/>
            <person name="Dyer P.S."/>
            <person name="Egan A."/>
            <person name="Galens K."/>
            <person name="Fraser-Liggett C.M."/>
            <person name="Haas B.J."/>
            <person name="Inman J.M."/>
            <person name="Kent R."/>
            <person name="Lemieux S."/>
            <person name="Malavazi I."/>
            <person name="Orvis J."/>
            <person name="Roemer T."/>
            <person name="Ronning C.M."/>
            <person name="Sundaram J.P."/>
            <person name="Sutton G."/>
            <person name="Turner G."/>
            <person name="Venter J.C."/>
            <person name="White O.R."/>
            <person name="Whitty B.R."/>
            <person name="Youngman P."/>
            <person name="Wolfe K.H."/>
            <person name="Goldman G.H."/>
            <person name="Wortman J.R."/>
            <person name="Jiang B."/>
            <person name="Denning D.W."/>
            <person name="Nierman W.C."/>
        </authorList>
    </citation>
    <scope>NUCLEOTIDE SEQUENCE [LARGE SCALE GENOMIC DNA]</scope>
    <source>
        <strain evidence="2">ATCC 1007 / CBS 513.65 / DSM 816 / NCTC 3887 / NRRL 1</strain>
    </source>
</reference>
<proteinExistence type="predicted"/>
<dbReference type="GeneID" id="4705289"/>
<name>A1CFE0_ASPCL</name>
<evidence type="ECO:0000313" key="2">
    <source>
        <dbReference type="Proteomes" id="UP000006701"/>
    </source>
</evidence>
<dbReference type="EMBL" id="DS027052">
    <property type="protein sequence ID" value="EAW11589.1"/>
    <property type="molecule type" value="Genomic_DNA"/>
</dbReference>
<sequence length="70" mass="8169">MSPSHTPLVLRLLRKKDKTQKDGALSLSDSDSQMTLVSRRSYKYTRDAPRTREQQYNGTYATRRAKYELC</sequence>
<dbReference type="KEGG" id="act:ACLA_092870"/>
<organism evidence="1 2">
    <name type="scientific">Aspergillus clavatus (strain ATCC 1007 / CBS 513.65 / DSM 816 / NCTC 3887 / NRRL 1 / QM 1276 / 107)</name>
    <dbReference type="NCBI Taxonomy" id="344612"/>
    <lineage>
        <taxon>Eukaryota</taxon>
        <taxon>Fungi</taxon>
        <taxon>Dikarya</taxon>
        <taxon>Ascomycota</taxon>
        <taxon>Pezizomycotina</taxon>
        <taxon>Eurotiomycetes</taxon>
        <taxon>Eurotiomycetidae</taxon>
        <taxon>Eurotiales</taxon>
        <taxon>Aspergillaceae</taxon>
        <taxon>Aspergillus</taxon>
        <taxon>Aspergillus subgen. Fumigati</taxon>
    </lineage>
</organism>
<dbReference type="Proteomes" id="UP000006701">
    <property type="component" value="Unassembled WGS sequence"/>
</dbReference>
<keyword evidence="2" id="KW-1185">Reference proteome</keyword>
<accession>A1CFE0</accession>
<dbReference type="VEuPathDB" id="FungiDB:ACLA_092870"/>
<dbReference type="HOGENOM" id="CLU_2757321_0_0_1"/>
<evidence type="ECO:0000313" key="1">
    <source>
        <dbReference type="EMBL" id="EAW11589.1"/>
    </source>
</evidence>
<protein>
    <submittedName>
        <fullName evidence="1">Uncharacterized protein</fullName>
    </submittedName>
</protein>